<name>A0A919R4S6_9ACTN</name>
<dbReference type="Pfam" id="PF04465">
    <property type="entry name" value="DUF499"/>
    <property type="match status" value="1"/>
</dbReference>
<gene>
    <name evidence="1" type="ORF">Sru01_40850</name>
</gene>
<evidence type="ECO:0008006" key="3">
    <source>
        <dbReference type="Google" id="ProtNLM"/>
    </source>
</evidence>
<proteinExistence type="predicted"/>
<dbReference type="InterPro" id="IPR007555">
    <property type="entry name" value="DUF499"/>
</dbReference>
<keyword evidence="2" id="KW-1185">Reference proteome</keyword>
<comment type="caution">
    <text evidence="1">The sequence shown here is derived from an EMBL/GenBank/DDBJ whole genome shotgun (WGS) entry which is preliminary data.</text>
</comment>
<dbReference type="EMBL" id="BOOU01000054">
    <property type="protein sequence ID" value="GII79103.1"/>
    <property type="molecule type" value="Genomic_DNA"/>
</dbReference>
<evidence type="ECO:0000313" key="2">
    <source>
        <dbReference type="Proteomes" id="UP000655287"/>
    </source>
</evidence>
<dbReference type="Proteomes" id="UP000655287">
    <property type="component" value="Unassembled WGS sequence"/>
</dbReference>
<sequence>MGWKLVAHLVPLREVCHPRDDVLEGGLADNHFAAQLDKVVRDAEHYPVYGDAEAFFAQTYPTSGLKTLLTKTFGRLSGVKGVAGENGVLRPTTSFGGGKTHGLTAVYHLAKGARPSNITEFLDLSLLPEGPVQVAALVGDALDPTAGIETNGHRTYTMWGEMAAQIGDDAFAAMEANDTQRTAPGTATIRAAFRGKPTVVIIDEIAKYLRAVASSGSEDIRRMAGAIPVFLGNLFEVASDPTNKVSVIITLAATTNAFGAETTEISELTGEEKEKTDAANTASVKAAREIGDVLTRAVQPSAVIKPADDNEIGEILKKRIFVSVDEEAAKAAGDAYRDLYEKLARAEQLAGGAEHPVSYGDLVTKSYPFHPELVRVLDKRLGNITEFQRARGALKLLAEVVANIYATNDNTAIINVGDIDYSNEPVLNHLTDGLGRAEYASVAKGDFASKASHAAVVDTDVFPGKPAYATRVARTVFTHSLEMVSTAGAGRNDWVVGTLRPGEDATIFEKALTESEKVFWHLSYDGARWRFNIEPNVNAIIETEKRNVANTAVAAEVDSLIQKAFANDGGVTAIHFPSGPAEIADKDALRVVVLDHDVVTVDPAHADQPPAQIIEMLDKVGSVGTPRKYRNSLVFALADAEQVHLLKDRARALIASNNLAADTHRLGQFSEEVRKKVEAYDKEARLQARIAVTRCFKHIYYPADERATGYLRHRELPAQSQGDPKNATSAVITLLTDEDKIRTSPFTASFLRNRTWANKEATSTAAIADYFWSDHKASIVRNTSLLRDAIVNGVNHDHWVYYDSASGKAYTANNQAGMSIAFSADAEVMTMAEAQKRGLLVRKPTQTDLRSVLTSDQLTGADVRTRLEAVCGGEPSKTDVLDLLATAVQSSEYSWFVVTDTAPAAGVRALSPSAIKDKGLDTLHILSREAADEIGVEVPTRIATSKTFTANGPGGAAMQTLLDAVSDYAIRAIKTLTVKVSADTASGTSDIDLAVASLGMLQKQTIAVRSTIRAEYKGLTGGGIQFQGTAERADFQVAYGHAKKALTAATKVVGDLTLTFRFDPALDVNDPQFAQIHDVIKKLGIKSTSMTAEVTK</sequence>
<dbReference type="AlphaFoldDB" id="A0A919R4S6"/>
<reference evidence="1" key="1">
    <citation type="submission" date="2021-01" db="EMBL/GenBank/DDBJ databases">
        <title>Whole genome shotgun sequence of Sphaerisporangium rufum NBRC 109079.</title>
        <authorList>
            <person name="Komaki H."/>
            <person name="Tamura T."/>
        </authorList>
    </citation>
    <scope>NUCLEOTIDE SEQUENCE</scope>
    <source>
        <strain evidence="1">NBRC 109079</strain>
    </source>
</reference>
<evidence type="ECO:0000313" key="1">
    <source>
        <dbReference type="EMBL" id="GII79103.1"/>
    </source>
</evidence>
<organism evidence="1 2">
    <name type="scientific">Sphaerisporangium rufum</name>
    <dbReference type="NCBI Taxonomy" id="1381558"/>
    <lineage>
        <taxon>Bacteria</taxon>
        <taxon>Bacillati</taxon>
        <taxon>Actinomycetota</taxon>
        <taxon>Actinomycetes</taxon>
        <taxon>Streptosporangiales</taxon>
        <taxon>Streptosporangiaceae</taxon>
        <taxon>Sphaerisporangium</taxon>
    </lineage>
</organism>
<accession>A0A919R4S6</accession>
<protein>
    <recommendedName>
        <fullName evidence="3">ATP-binding protein</fullName>
    </recommendedName>
</protein>